<dbReference type="STRING" id="229920.ADM99_10685"/>
<dbReference type="Gene3D" id="3.40.50.360">
    <property type="match status" value="1"/>
</dbReference>
<proteinExistence type="predicted"/>
<dbReference type="RefSeq" id="WP_062420535.1">
    <property type="nucleotide sequence ID" value="NZ_BBYA01000002.1"/>
</dbReference>
<comment type="caution">
    <text evidence="2">The sequence shown here is derived from an EMBL/GenBank/DDBJ whole genome shotgun (WGS) entry which is preliminary data.</text>
</comment>
<dbReference type="InterPro" id="IPR029039">
    <property type="entry name" value="Flavoprotein-like_sf"/>
</dbReference>
<evidence type="ECO:0000313" key="2">
    <source>
        <dbReference type="EMBL" id="KPL71868.1"/>
    </source>
</evidence>
<dbReference type="AlphaFoldDB" id="A0A0P6WSD4"/>
<dbReference type="PANTHER" id="PTHR38030">
    <property type="entry name" value="PROTOPORPHYRINOGEN IX DEHYDROGENASE [MENAQUINONE]"/>
    <property type="match status" value="1"/>
</dbReference>
<gene>
    <name evidence="2" type="ORF">ADM99_10685</name>
</gene>
<dbReference type="PROSITE" id="PS50902">
    <property type="entry name" value="FLAVODOXIN_LIKE"/>
    <property type="match status" value="1"/>
</dbReference>
<organism evidence="2 3">
    <name type="scientific">Leptolinea tardivitalis</name>
    <dbReference type="NCBI Taxonomy" id="229920"/>
    <lineage>
        <taxon>Bacteria</taxon>
        <taxon>Bacillati</taxon>
        <taxon>Chloroflexota</taxon>
        <taxon>Anaerolineae</taxon>
        <taxon>Anaerolineales</taxon>
        <taxon>Anaerolineaceae</taxon>
        <taxon>Leptolinea</taxon>
    </lineage>
</organism>
<dbReference type="Pfam" id="PF12724">
    <property type="entry name" value="Flavodoxin_5"/>
    <property type="match status" value="1"/>
</dbReference>
<name>A0A0P6WSD4_9CHLR</name>
<accession>A0A0P6WSD4</accession>
<evidence type="ECO:0000313" key="3">
    <source>
        <dbReference type="Proteomes" id="UP000050430"/>
    </source>
</evidence>
<keyword evidence="3" id="KW-1185">Reference proteome</keyword>
<dbReference type="InterPro" id="IPR026816">
    <property type="entry name" value="Flavodoxin_dom"/>
</dbReference>
<dbReference type="InterPro" id="IPR008254">
    <property type="entry name" value="Flavodoxin/NO_synth"/>
</dbReference>
<dbReference type="Proteomes" id="UP000050430">
    <property type="component" value="Unassembled WGS sequence"/>
</dbReference>
<dbReference type="GO" id="GO:0006783">
    <property type="term" value="P:heme biosynthetic process"/>
    <property type="evidence" value="ECO:0007669"/>
    <property type="project" value="TreeGrafter"/>
</dbReference>
<evidence type="ECO:0000259" key="1">
    <source>
        <dbReference type="PROSITE" id="PS50902"/>
    </source>
</evidence>
<dbReference type="PANTHER" id="PTHR38030:SF2">
    <property type="entry name" value="PROTOPORPHYRINOGEN IX DEHYDROGENASE [QUINONE]"/>
    <property type="match status" value="1"/>
</dbReference>
<dbReference type="GO" id="GO:0010181">
    <property type="term" value="F:FMN binding"/>
    <property type="evidence" value="ECO:0007669"/>
    <property type="project" value="InterPro"/>
</dbReference>
<protein>
    <recommendedName>
        <fullName evidence="1">Flavodoxin-like domain-containing protein</fullName>
    </recommendedName>
</protein>
<dbReference type="InterPro" id="IPR052200">
    <property type="entry name" value="Protoporphyrinogen_IX_DH"/>
</dbReference>
<dbReference type="SUPFAM" id="SSF52218">
    <property type="entry name" value="Flavoproteins"/>
    <property type="match status" value="1"/>
</dbReference>
<sequence length="177" mass="20097">MSEKILVTYATKYGSTQGVAKAIADELQSKGFLIDFYPAREVKSLSGYDAVVLGSPLYIGSFLSDASRFLSRFKSDLERIPCALFVLGPLEKNPRDMVEVQVQLDNIMNRISWFKPMIVEIFTGAMDIEKFRFPDSLLKIMPVGKDNPLFKTYDGRDWEAIRAWADSLPKIFEKQPV</sequence>
<reference evidence="2 3" key="1">
    <citation type="submission" date="2015-07" db="EMBL/GenBank/DDBJ databases">
        <title>Genome sequence of Leptolinea tardivitalis DSM 16556.</title>
        <authorList>
            <person name="Hemp J."/>
            <person name="Ward L.M."/>
            <person name="Pace L.A."/>
            <person name="Fischer W.W."/>
        </authorList>
    </citation>
    <scope>NUCLEOTIDE SEQUENCE [LARGE SCALE GENOMIC DNA]</scope>
    <source>
        <strain evidence="2 3">YMTK-2</strain>
    </source>
</reference>
<dbReference type="GO" id="GO:0070819">
    <property type="term" value="F:menaquinone-dependent protoporphyrinogen oxidase activity"/>
    <property type="evidence" value="ECO:0007669"/>
    <property type="project" value="TreeGrafter"/>
</dbReference>
<dbReference type="EMBL" id="LGCK01000010">
    <property type="protein sequence ID" value="KPL71868.1"/>
    <property type="molecule type" value="Genomic_DNA"/>
</dbReference>
<feature type="domain" description="Flavodoxin-like" evidence="1">
    <location>
        <begin position="5"/>
        <end position="169"/>
    </location>
</feature>
<dbReference type="OrthoDB" id="9795729at2"/>